<dbReference type="AlphaFoldDB" id="A0AAU8IHQ7"/>
<dbReference type="InterPro" id="IPR038417">
    <property type="entry name" value="Alpga-gal_N_sf"/>
</dbReference>
<evidence type="ECO:0000256" key="5">
    <source>
        <dbReference type="ARBA" id="ARBA00023295"/>
    </source>
</evidence>
<keyword evidence="4 6" id="KW-0378">Hydrolase</keyword>
<feature type="domain" description="Glycosyl hydrolase family 36 N-terminal" evidence="9">
    <location>
        <begin position="29"/>
        <end position="283"/>
    </location>
</feature>
<dbReference type="FunFam" id="3.20.20.70:FF:000118">
    <property type="entry name" value="Alpha-galactosidase"/>
    <property type="match status" value="1"/>
</dbReference>
<reference evidence="10" key="1">
    <citation type="submission" date="2024-06" db="EMBL/GenBank/DDBJ databases">
        <authorList>
            <person name="Fan A."/>
            <person name="Zhang F.Y."/>
            <person name="Zhang L."/>
        </authorList>
    </citation>
    <scope>NUCLEOTIDE SEQUENCE</scope>
    <source>
        <strain evidence="10">Y61</strain>
    </source>
</reference>
<dbReference type="InterPro" id="IPR002252">
    <property type="entry name" value="Glyco_hydro_36"/>
</dbReference>
<feature type="domain" description="Glycosyl hydrolase family 36 C-terminal" evidence="8">
    <location>
        <begin position="647"/>
        <end position="723"/>
    </location>
</feature>
<dbReference type="Pfam" id="PF16875">
    <property type="entry name" value="Glyco_hydro_36N"/>
    <property type="match status" value="1"/>
</dbReference>
<keyword evidence="5 6" id="KW-0326">Glycosidase</keyword>
<comment type="similarity">
    <text evidence="2">Belongs to the glycosyl hydrolase 36 family.</text>
</comment>
<dbReference type="InterPro" id="IPR013785">
    <property type="entry name" value="Aldolase_TIM"/>
</dbReference>
<sequence>MIQYDGETMRFHLQGRGSSYVLQIVNGCLLHLYWGRRLQAARGSSPIVFTPRSFAPYHDPARRGFSLSTLPLEYPVYGNGDFRHPAYQVRLRDGSTITDLQYCSHQIYWGKKKLPGLPATYVQDDQEAETLEITLRDPVSGLAAILSYTVFRDYDAIARSVLFLNESEAPMDLLRALSVCLDFRDDRFDSLTFYGGHTYERNINRRPLAPGKWIVDSVRGASSPQHDPFFALVRPETTEDQGEAYGFSLVYSGNFSAEMEVDSYHTVRASLGINPFDFSWRLDPGESFQTPEAVLVYSGRGLGGMSRTYHDLYRSRLSRGTFRDQIRPILMNSWEAMYFKVDEEKILKLAQEAATLGIELFVLDDGWFGRRDNDRSSLGDWTVDRRKLPHGLAWLSARIHRMGLKFGLWFEPEMVSPDSELYRKHPDWCLHVPGRPRSLSRYQLVLDLSREDVREELVRSVAGVLSGAEIDYVKWDMNRHMTEIGSARLPPERQRETAHRYMLGLYAILEKLTGRFPNILFENCSSGGGRFDPGMLYYMPQTWASDNTDAISRLSIQYGTSLVYPPITTGAHVSSVPNHQVRRVTPLSTRGLVAMSGNFGYELDLGRLSDAEKLEIRRQITFYKEIRPLIQFGAFYRIVNPFEEGDAAWCFVSPDQKQAIGFYFRVMADPSHALRVFRFKGLDPKLFYENIVTGDVFGGDELMSSGLNVPDEKGDFKSYVWRFRKKEG</sequence>
<dbReference type="CDD" id="cd14791">
    <property type="entry name" value="GH36"/>
    <property type="match status" value="1"/>
</dbReference>
<feature type="active site" description="Nucleophile" evidence="7">
    <location>
        <position position="476"/>
    </location>
</feature>
<dbReference type="GO" id="GO:0004557">
    <property type="term" value="F:alpha-galactosidase activity"/>
    <property type="evidence" value="ECO:0007669"/>
    <property type="project" value="UniProtKB-UniRule"/>
</dbReference>
<dbReference type="PANTHER" id="PTHR43053:SF3">
    <property type="entry name" value="ALPHA-GALACTOSIDASE C-RELATED"/>
    <property type="match status" value="1"/>
</dbReference>
<dbReference type="SUPFAM" id="SSF51445">
    <property type="entry name" value="(Trans)glycosidases"/>
    <property type="match status" value="1"/>
</dbReference>
<dbReference type="PANTHER" id="PTHR43053">
    <property type="entry name" value="GLYCOSIDASE FAMILY 31"/>
    <property type="match status" value="1"/>
</dbReference>
<dbReference type="EMBL" id="CP159510">
    <property type="protein sequence ID" value="XCJ17722.1"/>
    <property type="molecule type" value="Genomic_DNA"/>
</dbReference>
<gene>
    <name evidence="10" type="ORF">ABNN70_04375</name>
</gene>
<evidence type="ECO:0000256" key="6">
    <source>
        <dbReference type="PIRNR" id="PIRNR005536"/>
    </source>
</evidence>
<dbReference type="InterPro" id="IPR031705">
    <property type="entry name" value="Glyco_hydro_36_C"/>
</dbReference>
<dbReference type="PROSITE" id="PS00512">
    <property type="entry name" value="ALPHA_GALACTOSIDASE"/>
    <property type="match status" value="1"/>
</dbReference>
<dbReference type="Gene3D" id="2.70.98.60">
    <property type="entry name" value="alpha-galactosidase from lactobacil brevis"/>
    <property type="match status" value="1"/>
</dbReference>
<dbReference type="PRINTS" id="PR00743">
    <property type="entry name" value="GLHYDRLASE36"/>
</dbReference>
<evidence type="ECO:0000256" key="2">
    <source>
        <dbReference type="ARBA" id="ARBA00006202"/>
    </source>
</evidence>
<proteinExistence type="inferred from homology"/>
<comment type="catalytic activity">
    <reaction evidence="1 6">
        <text>Hydrolysis of terminal, non-reducing alpha-D-galactose residues in alpha-D-galactosides, including galactose oligosaccharides, galactomannans and galactolipids.</text>
        <dbReference type="EC" id="3.2.1.22"/>
    </reaction>
</comment>
<dbReference type="InterPro" id="IPR031704">
    <property type="entry name" value="Glyco_hydro_36_N"/>
</dbReference>
<dbReference type="InterPro" id="IPR013780">
    <property type="entry name" value="Glyco_hydro_b"/>
</dbReference>
<dbReference type="Pfam" id="PF16874">
    <property type="entry name" value="Glyco_hydro_36C"/>
    <property type="match status" value="1"/>
</dbReference>
<evidence type="ECO:0000256" key="3">
    <source>
        <dbReference type="ARBA" id="ARBA00012755"/>
    </source>
</evidence>
<accession>A0AAU8IHQ7</accession>
<dbReference type="InterPro" id="IPR000111">
    <property type="entry name" value="Glyco_hydro_27/36_CS"/>
</dbReference>
<dbReference type="InterPro" id="IPR017853">
    <property type="entry name" value="GH"/>
</dbReference>
<evidence type="ECO:0000256" key="4">
    <source>
        <dbReference type="ARBA" id="ARBA00022801"/>
    </source>
</evidence>
<dbReference type="EC" id="3.2.1.22" evidence="3 6"/>
<name>A0AAU8IHQ7_9BACL</name>
<organism evidence="10">
    <name type="scientific">Sporolactobacillus sp. Y61</name>
    <dbReference type="NCBI Taxonomy" id="3160863"/>
    <lineage>
        <taxon>Bacteria</taxon>
        <taxon>Bacillati</taxon>
        <taxon>Bacillota</taxon>
        <taxon>Bacilli</taxon>
        <taxon>Bacillales</taxon>
        <taxon>Sporolactobacillaceae</taxon>
        <taxon>Sporolactobacillus</taxon>
    </lineage>
</organism>
<protein>
    <recommendedName>
        <fullName evidence="3 6">Alpha-galactosidase</fullName>
        <ecNumber evidence="3 6">3.2.1.22</ecNumber>
    </recommendedName>
</protein>
<dbReference type="GO" id="GO:0016052">
    <property type="term" value="P:carbohydrate catabolic process"/>
    <property type="evidence" value="ECO:0007669"/>
    <property type="project" value="InterPro"/>
</dbReference>
<evidence type="ECO:0000259" key="8">
    <source>
        <dbReference type="Pfam" id="PF16874"/>
    </source>
</evidence>
<evidence type="ECO:0000256" key="1">
    <source>
        <dbReference type="ARBA" id="ARBA00001255"/>
    </source>
</evidence>
<dbReference type="Gene3D" id="2.60.40.1180">
    <property type="entry name" value="Golgi alpha-mannosidase II"/>
    <property type="match status" value="1"/>
</dbReference>
<dbReference type="Gene3D" id="3.20.20.70">
    <property type="entry name" value="Aldolase class I"/>
    <property type="match status" value="1"/>
</dbReference>
<dbReference type="PIRSF" id="PIRSF005536">
    <property type="entry name" value="Agal"/>
    <property type="match status" value="1"/>
</dbReference>
<dbReference type="RefSeq" id="WP_353948845.1">
    <property type="nucleotide sequence ID" value="NZ_CP159510.1"/>
</dbReference>
<evidence type="ECO:0000313" key="10">
    <source>
        <dbReference type="EMBL" id="XCJ17722.1"/>
    </source>
</evidence>
<dbReference type="Pfam" id="PF02065">
    <property type="entry name" value="Melibiase"/>
    <property type="match status" value="1"/>
</dbReference>
<dbReference type="InterPro" id="IPR050985">
    <property type="entry name" value="Alpha-glycosidase_related"/>
</dbReference>
<evidence type="ECO:0000259" key="9">
    <source>
        <dbReference type="Pfam" id="PF16875"/>
    </source>
</evidence>
<evidence type="ECO:0000256" key="7">
    <source>
        <dbReference type="PIRSR" id="PIRSR005536-1"/>
    </source>
</evidence>
<feature type="active site" description="Proton donor" evidence="7">
    <location>
        <position position="546"/>
    </location>
</feature>